<accession>A0ABN7SIY4</accession>
<dbReference type="SUPFAM" id="SSF53098">
    <property type="entry name" value="Ribonuclease H-like"/>
    <property type="match status" value="1"/>
</dbReference>
<proteinExistence type="predicted"/>
<dbReference type="InterPro" id="IPR001584">
    <property type="entry name" value="Integrase_cat-core"/>
</dbReference>
<reference evidence="2 3" key="1">
    <citation type="submission" date="2021-04" db="EMBL/GenBank/DDBJ databases">
        <authorList>
            <person name="Bliznina A."/>
        </authorList>
    </citation>
    <scope>NUCLEOTIDE SEQUENCE [LARGE SCALE GENOMIC DNA]</scope>
</reference>
<evidence type="ECO:0000259" key="1">
    <source>
        <dbReference type="PROSITE" id="PS50994"/>
    </source>
</evidence>
<dbReference type="InterPro" id="IPR012337">
    <property type="entry name" value="RNaseH-like_sf"/>
</dbReference>
<dbReference type="EMBL" id="OU015570">
    <property type="protein sequence ID" value="CAG5101552.1"/>
    <property type="molecule type" value="Genomic_DNA"/>
</dbReference>
<dbReference type="InterPro" id="IPR036397">
    <property type="entry name" value="RNaseH_sf"/>
</dbReference>
<dbReference type="Gene3D" id="3.30.420.10">
    <property type="entry name" value="Ribonuclease H-like superfamily/Ribonuclease H"/>
    <property type="match status" value="1"/>
</dbReference>
<dbReference type="PROSITE" id="PS50994">
    <property type="entry name" value="INTEGRASE"/>
    <property type="match status" value="1"/>
</dbReference>
<feature type="domain" description="Integrase catalytic" evidence="1">
    <location>
        <begin position="1"/>
        <end position="145"/>
    </location>
</feature>
<gene>
    <name evidence="2" type="ORF">OKIOD_LOCUS8760</name>
</gene>
<evidence type="ECO:0000313" key="2">
    <source>
        <dbReference type="EMBL" id="CAG5101552.1"/>
    </source>
</evidence>
<evidence type="ECO:0000313" key="3">
    <source>
        <dbReference type="Proteomes" id="UP001158576"/>
    </source>
</evidence>
<dbReference type="Proteomes" id="UP001158576">
    <property type="component" value="Chromosome YSR"/>
</dbReference>
<protein>
    <submittedName>
        <fullName evidence="2">Oidioi.mRNA.OKI2018_I69.YSR.g17202.t1.cds</fullName>
    </submittedName>
</protein>
<organism evidence="2 3">
    <name type="scientific">Oikopleura dioica</name>
    <name type="common">Tunicate</name>
    <dbReference type="NCBI Taxonomy" id="34765"/>
    <lineage>
        <taxon>Eukaryota</taxon>
        <taxon>Metazoa</taxon>
        <taxon>Chordata</taxon>
        <taxon>Tunicata</taxon>
        <taxon>Appendicularia</taxon>
        <taxon>Copelata</taxon>
        <taxon>Oikopleuridae</taxon>
        <taxon>Oikopleura</taxon>
    </lineage>
</organism>
<dbReference type="InterPro" id="IPR050951">
    <property type="entry name" value="Retrovirus_Pol_polyprotein"/>
</dbReference>
<sequence length="315" mass="36448">MDFGQKDNQGKRYLLTCSDSLTGYIDGEPLGTKSDPIVAKNILTLILRHGINNDSFSDNGSEFGPLVAEVFRKFEIRHSRTTAYRSQSNGALERLHREVNTKLKLLNADHRNWSTAWPMVRYYINNLPKSTLDGRSANECYYGRQFHVPFQTNPVDGASKDKWLTGLNKYFDKLHPSILAHQVSRYRKLLARDKNNAPTLEIGSKCLIWKPAFRKLNRVWFGPFTVIKRISKDSYIVKDVETRREYRRHINLIRPLKFKNDPEELPVTVPPVSPDPDTVAKLDAEEVHDMKELKEVCPGEPHINTWANRLRPRHQ</sequence>
<dbReference type="PANTHER" id="PTHR37984:SF5">
    <property type="entry name" value="PROTEIN NYNRIN-LIKE"/>
    <property type="match status" value="1"/>
</dbReference>
<name>A0ABN7SIY4_OIKDI</name>
<dbReference type="PANTHER" id="PTHR37984">
    <property type="entry name" value="PROTEIN CBG26694"/>
    <property type="match status" value="1"/>
</dbReference>
<keyword evidence="3" id="KW-1185">Reference proteome</keyword>